<sequence length="494" mass="54061">MKGVSVRRGFRNAVLGVSTAALLSACSVMPEDLAEIREEINRHAQSLPQEMLKRPLSVEDAMKLAVAHNLDARVKELEEVLAAGKADMSLFAMLPELAAKGRWSKRGPRKLTTSKDVGTGAISNDYSTGEDVIGRTGDLTASWNLVDFGIALVRSDQEEDKVVLAAEKRRRAQHLLLQDVQAAYWKAVINEFANRKYRSLESRLVKSVEDAETAERTKVGDPMQMLGHQRAIVDTMRQIAELQRQTSTAKADLAGHMGMPSASAFELAELKDDSFLSAEDPDSSVEAMEAVALANRPELKSEEVQFRIDRNEIRTELLKTLPGIGPFMGGHYDSNSFIKYNAWADAGAHMAWNLMDIVSAPKRISNAQNTAETTRTRRLAMGMAVLTQVHVADIQVRHALKEYRLTEQMAAIDRRISGLAAKSKQAGSGSAMEEIKAEASGMLSTLRRFILYSDLQGAKARLKAAQGIDHAPPSETFTDTPPPETTADAAPHAG</sequence>
<evidence type="ECO:0000256" key="6">
    <source>
        <dbReference type="SAM" id="MobiDB-lite"/>
    </source>
</evidence>
<dbReference type="InterPro" id="IPR051906">
    <property type="entry name" value="TolC-like"/>
</dbReference>
<dbReference type="AlphaFoldDB" id="Q2VZW2"/>
<evidence type="ECO:0000256" key="5">
    <source>
        <dbReference type="ARBA" id="ARBA00023237"/>
    </source>
</evidence>
<dbReference type="KEGG" id="mag:amb4059"/>
<comment type="subcellular location">
    <subcellularLocation>
        <location evidence="1">Cell outer membrane</location>
    </subcellularLocation>
</comment>
<proteinExistence type="predicted"/>
<dbReference type="GO" id="GO:1990281">
    <property type="term" value="C:efflux pump complex"/>
    <property type="evidence" value="ECO:0007669"/>
    <property type="project" value="TreeGrafter"/>
</dbReference>
<keyword evidence="4" id="KW-0472">Membrane</keyword>
<gene>
    <name evidence="7" type="ordered locus">amb4059</name>
</gene>
<dbReference type="GO" id="GO:0009279">
    <property type="term" value="C:cell outer membrane"/>
    <property type="evidence" value="ECO:0007669"/>
    <property type="project" value="UniProtKB-SubCell"/>
</dbReference>
<protein>
    <submittedName>
        <fullName evidence="7">Outer membrane protein</fullName>
    </submittedName>
</protein>
<evidence type="ECO:0000313" key="7">
    <source>
        <dbReference type="EMBL" id="BAE52863.1"/>
    </source>
</evidence>
<evidence type="ECO:0000256" key="2">
    <source>
        <dbReference type="ARBA" id="ARBA00022452"/>
    </source>
</evidence>
<dbReference type="STRING" id="342108.amb4059"/>
<keyword evidence="5" id="KW-0998">Cell outer membrane</keyword>
<reference evidence="7 8" key="1">
    <citation type="journal article" date="2005" name="DNA Res.">
        <title>Complete genome sequence of the facultative anaerobic magnetotactic bacterium Magnetospirillum sp. strain AMB-1.</title>
        <authorList>
            <person name="Matsunaga T."/>
            <person name="Okamura Y."/>
            <person name="Fukuda Y."/>
            <person name="Wahyudi A.T."/>
            <person name="Murase Y."/>
            <person name="Takeyama H."/>
        </authorList>
    </citation>
    <scope>NUCLEOTIDE SEQUENCE [LARGE SCALE GENOMIC DNA]</scope>
    <source>
        <strain evidence="8">ATCC 700264 / AMB-1</strain>
    </source>
</reference>
<keyword evidence="2" id="KW-1134">Transmembrane beta strand</keyword>
<dbReference type="SUPFAM" id="SSF56954">
    <property type="entry name" value="Outer membrane efflux proteins (OEP)"/>
    <property type="match status" value="1"/>
</dbReference>
<dbReference type="PROSITE" id="PS51257">
    <property type="entry name" value="PROKAR_LIPOPROTEIN"/>
    <property type="match status" value="1"/>
</dbReference>
<keyword evidence="3" id="KW-0812">Transmembrane</keyword>
<feature type="compositionally biased region" description="Low complexity" evidence="6">
    <location>
        <begin position="473"/>
        <end position="494"/>
    </location>
</feature>
<dbReference type="GO" id="GO:0015562">
    <property type="term" value="F:efflux transmembrane transporter activity"/>
    <property type="evidence" value="ECO:0007669"/>
    <property type="project" value="InterPro"/>
</dbReference>
<dbReference type="GO" id="GO:0015288">
    <property type="term" value="F:porin activity"/>
    <property type="evidence" value="ECO:0007669"/>
    <property type="project" value="TreeGrafter"/>
</dbReference>
<dbReference type="HOGENOM" id="CLU_023283_0_0_5"/>
<dbReference type="PANTHER" id="PTHR30026:SF20">
    <property type="entry name" value="OUTER MEMBRANE PROTEIN TOLC"/>
    <property type="match status" value="1"/>
</dbReference>
<dbReference type="EMBL" id="AP007255">
    <property type="protein sequence ID" value="BAE52863.1"/>
    <property type="molecule type" value="Genomic_DNA"/>
</dbReference>
<organism evidence="7 8">
    <name type="scientific">Paramagnetospirillum magneticum (strain ATCC 700264 / AMB-1)</name>
    <name type="common">Magnetospirillum magneticum</name>
    <dbReference type="NCBI Taxonomy" id="342108"/>
    <lineage>
        <taxon>Bacteria</taxon>
        <taxon>Pseudomonadati</taxon>
        <taxon>Pseudomonadota</taxon>
        <taxon>Alphaproteobacteria</taxon>
        <taxon>Rhodospirillales</taxon>
        <taxon>Magnetospirillaceae</taxon>
        <taxon>Paramagnetospirillum</taxon>
    </lineage>
</organism>
<evidence type="ECO:0000313" key="8">
    <source>
        <dbReference type="Proteomes" id="UP000007058"/>
    </source>
</evidence>
<feature type="region of interest" description="Disordered" evidence="6">
    <location>
        <begin position="464"/>
        <end position="494"/>
    </location>
</feature>
<keyword evidence="8" id="KW-1185">Reference proteome</keyword>
<name>Q2VZW2_PARM1</name>
<evidence type="ECO:0000256" key="4">
    <source>
        <dbReference type="ARBA" id="ARBA00023136"/>
    </source>
</evidence>
<dbReference type="Gene3D" id="1.20.1600.10">
    <property type="entry name" value="Outer membrane efflux proteins (OEP)"/>
    <property type="match status" value="1"/>
</dbReference>
<evidence type="ECO:0000256" key="1">
    <source>
        <dbReference type="ARBA" id="ARBA00004442"/>
    </source>
</evidence>
<accession>Q2VZW2</accession>
<dbReference type="PANTHER" id="PTHR30026">
    <property type="entry name" value="OUTER MEMBRANE PROTEIN TOLC"/>
    <property type="match status" value="1"/>
</dbReference>
<evidence type="ECO:0000256" key="3">
    <source>
        <dbReference type="ARBA" id="ARBA00022692"/>
    </source>
</evidence>
<dbReference type="Proteomes" id="UP000007058">
    <property type="component" value="Chromosome"/>
</dbReference>